<dbReference type="SUPFAM" id="SSF46689">
    <property type="entry name" value="Homeodomain-like"/>
    <property type="match status" value="1"/>
</dbReference>
<dbReference type="PANTHER" id="PTHR24329">
    <property type="entry name" value="HOMEOBOX PROTEIN ARISTALESS"/>
    <property type="match status" value="1"/>
</dbReference>
<dbReference type="Pfam" id="PF00046">
    <property type="entry name" value="Homeodomain"/>
    <property type="match status" value="1"/>
</dbReference>
<keyword evidence="8" id="KW-0010">Activator</keyword>
<evidence type="ECO:0000256" key="8">
    <source>
        <dbReference type="ARBA" id="ARBA00023159"/>
    </source>
</evidence>
<reference evidence="19" key="1">
    <citation type="submission" date="2025-08" db="UniProtKB">
        <authorList>
            <consortium name="RefSeq"/>
        </authorList>
    </citation>
    <scope>IDENTIFICATION</scope>
    <source>
        <tissue evidence="19">Gonad</tissue>
    </source>
</reference>
<dbReference type="FunFam" id="1.10.10.60:FF:000127">
    <property type="entry name" value="homeobox protein aristaless-like 4"/>
    <property type="match status" value="1"/>
</dbReference>
<dbReference type="InterPro" id="IPR001356">
    <property type="entry name" value="HD"/>
</dbReference>
<name>A0A6P5ADJ4_BRABE</name>
<accession>A0A6P5ADJ4</accession>
<evidence type="ECO:0000256" key="11">
    <source>
        <dbReference type="ARBA" id="ARBA00064179"/>
    </source>
</evidence>
<sequence length="320" mass="34804">MAYPAGQPFPGPEGADRYGPVHRTGSPTELVSMGRSAALSQHSIAGILAATSATSAMEVPATTAATTPGEDQSRTSEDDTRPGTTPPTPRPEPAADRGEAGEPAGKDATNAAGDKKKKRRNRTTFTSFQLEEMERVFQKTHYPDVYMREQLALRADLTEARVQVWFQNRRAKWRKKERFQQMAGIRQVALGADPYEMQMAPRQEGYSQIQTPPWQPSRTSNSSCMSPQISPPPTFMGVAAQAHPYHTSASPGNPTTNSSAFPDHMTVHVTMANGQHHTDMTYTQTCADRRSSSIAALRLKAKEHSAALGFMGGLVGPSFM</sequence>
<keyword evidence="7 13" id="KW-0371">Homeobox</keyword>
<dbReference type="RefSeq" id="XP_019639841.1">
    <property type="nucleotide sequence ID" value="XM_019784282.1"/>
</dbReference>
<evidence type="ECO:0000256" key="14">
    <source>
        <dbReference type="RuleBase" id="RU000682"/>
    </source>
</evidence>
<evidence type="ECO:0000256" key="5">
    <source>
        <dbReference type="ARBA" id="ARBA00023015"/>
    </source>
</evidence>
<dbReference type="Proteomes" id="UP000515135">
    <property type="component" value="Unplaced"/>
</dbReference>
<evidence type="ECO:0000256" key="1">
    <source>
        <dbReference type="ARBA" id="ARBA00004123"/>
    </source>
</evidence>
<evidence type="ECO:0000256" key="3">
    <source>
        <dbReference type="ARBA" id="ARBA00022473"/>
    </source>
</evidence>
<dbReference type="AlphaFoldDB" id="A0A6P5ADJ4"/>
<feature type="region of interest" description="Disordered" evidence="15">
    <location>
        <begin position="52"/>
        <end position="123"/>
    </location>
</feature>
<dbReference type="SMART" id="SM00389">
    <property type="entry name" value="HOX"/>
    <property type="match status" value="1"/>
</dbReference>
<dbReference type="GO" id="GO:0000981">
    <property type="term" value="F:DNA-binding transcription factor activity, RNA polymerase II-specific"/>
    <property type="evidence" value="ECO:0007669"/>
    <property type="project" value="InterPro"/>
</dbReference>
<dbReference type="PROSITE" id="PS50803">
    <property type="entry name" value="OAR"/>
    <property type="match status" value="1"/>
</dbReference>
<comment type="subcellular location">
    <subcellularLocation>
        <location evidence="1 13 14">Nucleus</location>
    </subcellularLocation>
</comment>
<dbReference type="GeneID" id="109481696"/>
<keyword evidence="5" id="KW-0805">Transcription regulation</keyword>
<comment type="subunit">
    <text evidence="11">Binds DNA.</text>
</comment>
<evidence type="ECO:0000313" key="18">
    <source>
        <dbReference type="Proteomes" id="UP000515135"/>
    </source>
</evidence>
<dbReference type="InterPro" id="IPR017970">
    <property type="entry name" value="Homeobox_CS"/>
</dbReference>
<keyword evidence="6 13" id="KW-0238">DNA-binding</keyword>
<gene>
    <name evidence="19" type="primary">LOC109481696</name>
</gene>
<feature type="domain" description="Homeobox" evidence="16">
    <location>
        <begin position="116"/>
        <end position="176"/>
    </location>
</feature>
<keyword evidence="18" id="KW-1185">Reference proteome</keyword>
<keyword evidence="10 13" id="KW-0539">Nucleus</keyword>
<evidence type="ECO:0000256" key="13">
    <source>
        <dbReference type="PROSITE-ProRule" id="PRU00108"/>
    </source>
</evidence>
<evidence type="ECO:0000256" key="10">
    <source>
        <dbReference type="ARBA" id="ARBA00023242"/>
    </source>
</evidence>
<protein>
    <recommendedName>
        <fullName evidence="12">Homeobox protein aristaless-like 4</fullName>
    </recommendedName>
</protein>
<comment type="similarity">
    <text evidence="2">Belongs to the paired homeobox family.</text>
</comment>
<dbReference type="KEGG" id="bbel:109481696"/>
<proteinExistence type="inferred from homology"/>
<feature type="DNA-binding region" description="Homeobox" evidence="13">
    <location>
        <begin position="118"/>
        <end position="177"/>
    </location>
</feature>
<dbReference type="GO" id="GO:0048513">
    <property type="term" value="P:animal organ development"/>
    <property type="evidence" value="ECO:0007669"/>
    <property type="project" value="UniProtKB-ARBA"/>
</dbReference>
<dbReference type="GO" id="GO:0005634">
    <property type="term" value="C:nucleus"/>
    <property type="evidence" value="ECO:0007669"/>
    <property type="project" value="UniProtKB-SubCell"/>
</dbReference>
<dbReference type="PROSITE" id="PS50071">
    <property type="entry name" value="HOMEOBOX_2"/>
    <property type="match status" value="1"/>
</dbReference>
<evidence type="ECO:0000256" key="15">
    <source>
        <dbReference type="SAM" id="MobiDB-lite"/>
    </source>
</evidence>
<keyword evidence="3" id="KW-0217">Developmental protein</keyword>
<evidence type="ECO:0000259" key="16">
    <source>
        <dbReference type="PROSITE" id="PS50071"/>
    </source>
</evidence>
<dbReference type="PANTHER" id="PTHR24329:SF543">
    <property type="entry name" value="FI01017P-RELATED"/>
    <property type="match status" value="1"/>
</dbReference>
<feature type="compositionally biased region" description="Basic and acidic residues" evidence="15">
    <location>
        <begin position="71"/>
        <end position="81"/>
    </location>
</feature>
<evidence type="ECO:0000256" key="4">
    <source>
        <dbReference type="ARBA" id="ARBA00022553"/>
    </source>
</evidence>
<evidence type="ECO:0000256" key="6">
    <source>
        <dbReference type="ARBA" id="ARBA00023125"/>
    </source>
</evidence>
<keyword evidence="9" id="KW-0804">Transcription</keyword>
<feature type="region of interest" description="Disordered" evidence="15">
    <location>
        <begin position="207"/>
        <end position="226"/>
    </location>
</feature>
<feature type="domain" description="OAR" evidence="17">
    <location>
        <begin position="292"/>
        <end position="305"/>
    </location>
</feature>
<dbReference type="InterPro" id="IPR050649">
    <property type="entry name" value="Paired_Homeobox_TFs"/>
</dbReference>
<dbReference type="InterPro" id="IPR003654">
    <property type="entry name" value="OAR_dom"/>
</dbReference>
<keyword evidence="4" id="KW-0597">Phosphoprotein</keyword>
<dbReference type="Pfam" id="PF03826">
    <property type="entry name" value="OAR"/>
    <property type="match status" value="1"/>
</dbReference>
<evidence type="ECO:0000259" key="17">
    <source>
        <dbReference type="PROSITE" id="PS50803"/>
    </source>
</evidence>
<evidence type="ECO:0000256" key="9">
    <source>
        <dbReference type="ARBA" id="ARBA00023163"/>
    </source>
</evidence>
<dbReference type="CDD" id="cd00086">
    <property type="entry name" value="homeodomain"/>
    <property type="match status" value="1"/>
</dbReference>
<feature type="region of interest" description="Disordered" evidence="15">
    <location>
        <begin position="1"/>
        <end position="34"/>
    </location>
</feature>
<organism evidence="18 19">
    <name type="scientific">Branchiostoma belcheri</name>
    <name type="common">Amphioxus</name>
    <dbReference type="NCBI Taxonomy" id="7741"/>
    <lineage>
        <taxon>Eukaryota</taxon>
        <taxon>Metazoa</taxon>
        <taxon>Chordata</taxon>
        <taxon>Cephalochordata</taxon>
        <taxon>Leptocardii</taxon>
        <taxon>Amphioxiformes</taxon>
        <taxon>Branchiostomatidae</taxon>
        <taxon>Branchiostoma</taxon>
    </lineage>
</organism>
<dbReference type="PROSITE" id="PS00027">
    <property type="entry name" value="HOMEOBOX_1"/>
    <property type="match status" value="1"/>
</dbReference>
<dbReference type="OrthoDB" id="6159439at2759"/>
<dbReference type="GO" id="GO:0000977">
    <property type="term" value="F:RNA polymerase II transcription regulatory region sequence-specific DNA binding"/>
    <property type="evidence" value="ECO:0007669"/>
    <property type="project" value="TreeGrafter"/>
</dbReference>
<evidence type="ECO:0000256" key="2">
    <source>
        <dbReference type="ARBA" id="ARBA00005733"/>
    </source>
</evidence>
<evidence type="ECO:0000256" key="7">
    <source>
        <dbReference type="ARBA" id="ARBA00023155"/>
    </source>
</evidence>
<dbReference type="Gene3D" id="1.10.10.60">
    <property type="entry name" value="Homeodomain-like"/>
    <property type="match status" value="1"/>
</dbReference>
<dbReference type="InterPro" id="IPR009057">
    <property type="entry name" value="Homeodomain-like_sf"/>
</dbReference>
<evidence type="ECO:0000256" key="12">
    <source>
        <dbReference type="ARBA" id="ARBA00074894"/>
    </source>
</evidence>
<evidence type="ECO:0000313" key="19">
    <source>
        <dbReference type="RefSeq" id="XP_019639841.1"/>
    </source>
</evidence>